<evidence type="ECO:0000259" key="1">
    <source>
        <dbReference type="Pfam" id="PF17853"/>
    </source>
</evidence>
<dbReference type="InterPro" id="IPR041522">
    <property type="entry name" value="CdaR_GGDEF"/>
</dbReference>
<dbReference type="Pfam" id="PF17853">
    <property type="entry name" value="GGDEF_2"/>
    <property type="match status" value="1"/>
</dbReference>
<dbReference type="Proteomes" id="UP000019102">
    <property type="component" value="Unassembled WGS sequence"/>
</dbReference>
<comment type="caution">
    <text evidence="2">The sequence shown here is derived from an EMBL/GenBank/DDBJ whole genome shotgun (WGS) entry which is preliminary data.</text>
</comment>
<sequence>MKTSEPMEIQKAVLSAKQAVLQKRSLKSDTTIKNQAFRDQLFKKLILEGDLSQVNSAVIPTIFPTIRLDETSYRVAILTADGWGVETADQELLLFSIHNMLKELVYCETLIDDKQIILLLPNVFATEAEPSFIRAIEQIEDFLKCTVTVSIGSPVTAIDKIHHSFHEAEAIFPFYTILPNETVITPEKVKNRTGGAIRSVQPIRKPKLSPY</sequence>
<reference evidence="2 3" key="1">
    <citation type="journal article" date="2014" name="Genome Announc.">
        <title>Draft Genome Sequence of the Boron-Tolerant and Moderately Halotolerant Bacterium Gracilibacillus boraciitolerans JCM 21714T.</title>
        <authorList>
            <person name="Ahmed I."/>
            <person name="Oshima K."/>
            <person name="Suda W."/>
            <person name="Kitamura K."/>
            <person name="Iida T."/>
            <person name="Ohmori Y."/>
            <person name="Fujiwara T."/>
            <person name="Hattori M."/>
            <person name="Ohkuma M."/>
        </authorList>
    </citation>
    <scope>NUCLEOTIDE SEQUENCE [LARGE SCALE GENOMIC DNA]</scope>
    <source>
        <strain evidence="2 3">JCM 21714</strain>
    </source>
</reference>
<evidence type="ECO:0000313" key="2">
    <source>
        <dbReference type="EMBL" id="GAE95248.1"/>
    </source>
</evidence>
<dbReference type="EMBL" id="BAVS01000045">
    <property type="protein sequence ID" value="GAE95248.1"/>
    <property type="molecule type" value="Genomic_DNA"/>
</dbReference>
<organism evidence="2 3">
    <name type="scientific">Gracilibacillus boraciitolerans JCM 21714</name>
    <dbReference type="NCBI Taxonomy" id="1298598"/>
    <lineage>
        <taxon>Bacteria</taxon>
        <taxon>Bacillati</taxon>
        <taxon>Bacillota</taxon>
        <taxon>Bacilli</taxon>
        <taxon>Bacillales</taxon>
        <taxon>Bacillaceae</taxon>
        <taxon>Gracilibacillus</taxon>
    </lineage>
</organism>
<name>W4VQP2_9BACI</name>
<feature type="domain" description="CdaR GGDEF-like" evidence="1">
    <location>
        <begin position="72"/>
        <end position="170"/>
    </location>
</feature>
<dbReference type="RefSeq" id="WP_035726035.1">
    <property type="nucleotide sequence ID" value="NZ_BAVS01000045.1"/>
</dbReference>
<dbReference type="eggNOG" id="COG4753">
    <property type="taxonomic scope" value="Bacteria"/>
</dbReference>
<dbReference type="AlphaFoldDB" id="W4VQP2"/>
<dbReference type="OrthoDB" id="342399at2"/>
<accession>W4VQP2</accession>
<evidence type="ECO:0000313" key="3">
    <source>
        <dbReference type="Proteomes" id="UP000019102"/>
    </source>
</evidence>
<keyword evidence="3" id="KW-1185">Reference proteome</keyword>
<gene>
    <name evidence="2" type="ORF">JCM21714_4465</name>
</gene>
<proteinExistence type="predicted"/>
<dbReference type="STRING" id="1298598.JCM21714_4465"/>
<protein>
    <recommendedName>
        <fullName evidence="1">CdaR GGDEF-like domain-containing protein</fullName>
    </recommendedName>
</protein>